<dbReference type="AlphaFoldDB" id="A0A327WA09"/>
<dbReference type="Proteomes" id="UP000249819">
    <property type="component" value="Unassembled WGS sequence"/>
</dbReference>
<dbReference type="GO" id="GO:0030983">
    <property type="term" value="F:mismatched DNA binding"/>
    <property type="evidence" value="ECO:0007669"/>
    <property type="project" value="InterPro"/>
</dbReference>
<evidence type="ECO:0000256" key="1">
    <source>
        <dbReference type="ARBA" id="ARBA00022741"/>
    </source>
</evidence>
<dbReference type="GO" id="GO:0006298">
    <property type="term" value="P:mismatch repair"/>
    <property type="evidence" value="ECO:0007669"/>
    <property type="project" value="InterPro"/>
</dbReference>
<dbReference type="RefSeq" id="WP_111590089.1">
    <property type="nucleotide sequence ID" value="NZ_QLMA01000001.1"/>
</dbReference>
<dbReference type="EMBL" id="QLMA01000001">
    <property type="protein sequence ID" value="RAJ87393.1"/>
    <property type="molecule type" value="Genomic_DNA"/>
</dbReference>
<sequence length="430" mass="49302">MPNVKDLEIKQLLPFFDETRNPDAREQLTFLILDAPPTVQQVYAKQQVIQTIIHNGYHHMKMEYIGADYGEVSSFLRRFMEMDDSGGTDWLERIAHYWVNKNERYLLAGGLRQTVSLLGYIEDYFSKIQPETFVGEMADSLKQLKALLARIQPAHWVGLSRGEGFSSAEQRKLMKLLRKETTSGDWLQFWQTFNTYEAWLSVARSMVKYQLVFPEFVEEGIILEDAYHLLLKNPVKNTLVSKGRVLLLTGPNMSGKSTLLKTLGGCVFLAHAGMPVPASRCQLPFFDEMNVVIQLTDDLKNGYSHFMMEVQQLKHTLARAVEGANCFAIFDELFRGTNVDDATDISRQTIEGLLTYPKGFFIISTHLHQLEELLPESVYLTPCYMDSSLEEGRPHFLYKLREGWGTLKLGRIIFEQEGLPALLHQWKSLT</sequence>
<dbReference type="InterPro" id="IPR027417">
    <property type="entry name" value="P-loop_NTPase"/>
</dbReference>
<dbReference type="PANTHER" id="PTHR11361">
    <property type="entry name" value="DNA MISMATCH REPAIR PROTEIN MUTS FAMILY MEMBER"/>
    <property type="match status" value="1"/>
</dbReference>
<dbReference type="OrthoDB" id="9802448at2"/>
<evidence type="ECO:0000256" key="2">
    <source>
        <dbReference type="ARBA" id="ARBA00022840"/>
    </source>
</evidence>
<dbReference type="InterPro" id="IPR000432">
    <property type="entry name" value="DNA_mismatch_repair_MutS_C"/>
</dbReference>
<evidence type="ECO:0000259" key="4">
    <source>
        <dbReference type="SMART" id="SM00534"/>
    </source>
</evidence>
<keyword evidence="1" id="KW-0547">Nucleotide-binding</keyword>
<evidence type="ECO:0000313" key="6">
    <source>
        <dbReference type="Proteomes" id="UP000249819"/>
    </source>
</evidence>
<keyword evidence="3" id="KW-0238">DNA-binding</keyword>
<dbReference type="SUPFAM" id="SSF52540">
    <property type="entry name" value="P-loop containing nucleoside triphosphate hydrolases"/>
    <property type="match status" value="1"/>
</dbReference>
<keyword evidence="2" id="KW-0067">ATP-binding</keyword>
<organism evidence="5 6">
    <name type="scientific">Chitinophaga dinghuensis</name>
    <dbReference type="NCBI Taxonomy" id="1539050"/>
    <lineage>
        <taxon>Bacteria</taxon>
        <taxon>Pseudomonadati</taxon>
        <taxon>Bacteroidota</taxon>
        <taxon>Chitinophagia</taxon>
        <taxon>Chitinophagales</taxon>
        <taxon>Chitinophagaceae</taxon>
        <taxon>Chitinophaga</taxon>
    </lineage>
</organism>
<name>A0A327WA09_9BACT</name>
<keyword evidence="6" id="KW-1185">Reference proteome</keyword>
<gene>
    <name evidence="5" type="ORF">CLV59_101142</name>
</gene>
<dbReference type="PANTHER" id="PTHR11361:SF34">
    <property type="entry name" value="DNA MISMATCH REPAIR PROTEIN MSH1, MITOCHONDRIAL"/>
    <property type="match status" value="1"/>
</dbReference>
<comment type="caution">
    <text evidence="5">The sequence shown here is derived from an EMBL/GenBank/DDBJ whole genome shotgun (WGS) entry which is preliminary data.</text>
</comment>
<dbReference type="Gene3D" id="3.40.50.300">
    <property type="entry name" value="P-loop containing nucleotide triphosphate hydrolases"/>
    <property type="match status" value="1"/>
</dbReference>
<proteinExistence type="predicted"/>
<evidence type="ECO:0000256" key="3">
    <source>
        <dbReference type="ARBA" id="ARBA00023125"/>
    </source>
</evidence>
<dbReference type="GO" id="GO:0140664">
    <property type="term" value="F:ATP-dependent DNA damage sensor activity"/>
    <property type="evidence" value="ECO:0007669"/>
    <property type="project" value="InterPro"/>
</dbReference>
<dbReference type="SMART" id="SM00534">
    <property type="entry name" value="MUTSac"/>
    <property type="match status" value="1"/>
</dbReference>
<protein>
    <submittedName>
        <fullName evidence="5">DNA mismatch repair protein MutS</fullName>
    </submittedName>
</protein>
<feature type="domain" description="DNA mismatch repair proteins mutS family" evidence="4">
    <location>
        <begin position="243"/>
        <end position="415"/>
    </location>
</feature>
<reference evidence="5 6" key="1">
    <citation type="submission" date="2018-06" db="EMBL/GenBank/DDBJ databases">
        <title>Genomic Encyclopedia of Archaeal and Bacterial Type Strains, Phase II (KMG-II): from individual species to whole genera.</title>
        <authorList>
            <person name="Goeker M."/>
        </authorList>
    </citation>
    <scope>NUCLEOTIDE SEQUENCE [LARGE SCALE GENOMIC DNA]</scope>
    <source>
        <strain evidence="5 6">DSM 29821</strain>
    </source>
</reference>
<accession>A0A327WA09</accession>
<dbReference type="Pfam" id="PF00488">
    <property type="entry name" value="MutS_V"/>
    <property type="match status" value="1"/>
</dbReference>
<evidence type="ECO:0000313" key="5">
    <source>
        <dbReference type="EMBL" id="RAJ87393.1"/>
    </source>
</evidence>
<dbReference type="InterPro" id="IPR045076">
    <property type="entry name" value="MutS"/>
</dbReference>
<dbReference type="GO" id="GO:0005524">
    <property type="term" value="F:ATP binding"/>
    <property type="evidence" value="ECO:0007669"/>
    <property type="project" value="UniProtKB-KW"/>
</dbReference>